<gene>
    <name evidence="2" type="ORF">MRATA1EN1_LOCUS14314</name>
</gene>
<dbReference type="Proteomes" id="UP001176941">
    <property type="component" value="Chromosome 24"/>
</dbReference>
<name>A0ABN8YUT7_RANTA</name>
<reference evidence="2" key="1">
    <citation type="submission" date="2023-04" db="EMBL/GenBank/DDBJ databases">
        <authorList>
            <consortium name="ELIXIR-Norway"/>
        </authorList>
    </citation>
    <scope>NUCLEOTIDE SEQUENCE [LARGE SCALE GENOMIC DNA]</scope>
</reference>
<proteinExistence type="predicted"/>
<accession>A0ABN8YUT7</accession>
<evidence type="ECO:0000256" key="1">
    <source>
        <dbReference type="SAM" id="MobiDB-lite"/>
    </source>
</evidence>
<feature type="region of interest" description="Disordered" evidence="1">
    <location>
        <begin position="113"/>
        <end position="133"/>
    </location>
</feature>
<protein>
    <submittedName>
        <fullName evidence="2">Uncharacterized protein</fullName>
    </submittedName>
</protein>
<evidence type="ECO:0000313" key="3">
    <source>
        <dbReference type="Proteomes" id="UP001176941"/>
    </source>
</evidence>
<organism evidence="2 3">
    <name type="scientific">Rangifer tarandus platyrhynchus</name>
    <name type="common">Svalbard reindeer</name>
    <dbReference type="NCBI Taxonomy" id="3082113"/>
    <lineage>
        <taxon>Eukaryota</taxon>
        <taxon>Metazoa</taxon>
        <taxon>Chordata</taxon>
        <taxon>Craniata</taxon>
        <taxon>Vertebrata</taxon>
        <taxon>Euteleostomi</taxon>
        <taxon>Mammalia</taxon>
        <taxon>Eutheria</taxon>
        <taxon>Laurasiatheria</taxon>
        <taxon>Artiodactyla</taxon>
        <taxon>Ruminantia</taxon>
        <taxon>Pecora</taxon>
        <taxon>Cervidae</taxon>
        <taxon>Odocoileinae</taxon>
        <taxon>Rangifer</taxon>
    </lineage>
</organism>
<keyword evidence="3" id="KW-1185">Reference proteome</keyword>
<feature type="region of interest" description="Disordered" evidence="1">
    <location>
        <begin position="1"/>
        <end position="26"/>
    </location>
</feature>
<evidence type="ECO:0000313" key="2">
    <source>
        <dbReference type="EMBL" id="CAI9165352.1"/>
    </source>
</evidence>
<sequence length="133" mass="14021">MDRRKGTPDWLVDEGVGLQPQPGPTGLAEVSFWRQRGTRAGFQDKRLASPALEIIGTLHSVAPVPGSLSAWVRRYPSPTSLFCPGPSGVMGSFSLTSAQCTCTHRLHFLPGLPQLPESAPAATGEEGSAPPSS</sequence>
<dbReference type="EMBL" id="OX459960">
    <property type="protein sequence ID" value="CAI9165352.1"/>
    <property type="molecule type" value="Genomic_DNA"/>
</dbReference>